<dbReference type="Pfam" id="PF14617">
    <property type="entry name" value="CMS1"/>
    <property type="match status" value="1"/>
</dbReference>
<sequence length="267" mass="30802">MADDLNDEWWLNQEQEENEHKPSDDGILVLSESELAEEDGRSCKRKSEEGQKESKKKRKRKKITEELKQTGIKPGGPLDLMMALKKNFENKLTASEWDEVSLEEDHFFECNTDSLQPSIYLKQILPKWQKMLKKKKDLKPGSPMILVVASSAVRSVELIREINSFKGDNAKTAKLFAKHFKIEDHKKFLKKAVIQIGVGTPNRLNALLNSGALKLKSLNALILDWNWRDIKSHRLIDIPEVRTDLMSLFRTFFSKQVKDRQCQIGLL</sequence>
<name>A0A812CBL6_ACAPH</name>
<reference evidence="2" key="1">
    <citation type="submission" date="2021-01" db="EMBL/GenBank/DDBJ databases">
        <authorList>
            <person name="Li R."/>
            <person name="Bekaert M."/>
        </authorList>
    </citation>
    <scope>NUCLEOTIDE SEQUENCE</scope>
    <source>
        <strain evidence="2">Farmed</strain>
    </source>
</reference>
<evidence type="ECO:0000256" key="1">
    <source>
        <dbReference type="SAM" id="MobiDB-lite"/>
    </source>
</evidence>
<comment type="caution">
    <text evidence="2">The sequence shown here is derived from an EMBL/GenBank/DDBJ whole genome shotgun (WGS) entry which is preliminary data.</text>
</comment>
<dbReference type="PANTHER" id="PTHR24030:SF0">
    <property type="entry name" value="PROTEIN CMSS1"/>
    <property type="match status" value="1"/>
</dbReference>
<dbReference type="InterPro" id="IPR027417">
    <property type="entry name" value="P-loop_NTPase"/>
</dbReference>
<dbReference type="SUPFAM" id="SSF52540">
    <property type="entry name" value="P-loop containing nucleoside triphosphate hydrolases"/>
    <property type="match status" value="1"/>
</dbReference>
<dbReference type="EMBL" id="CAHIKZ030001316">
    <property type="protein sequence ID" value="CAE1259711.1"/>
    <property type="molecule type" value="Genomic_DNA"/>
</dbReference>
<dbReference type="AlphaFoldDB" id="A0A812CBL6"/>
<dbReference type="Gene3D" id="3.40.50.300">
    <property type="entry name" value="P-loop containing nucleotide triphosphate hydrolases"/>
    <property type="match status" value="1"/>
</dbReference>
<protein>
    <submittedName>
        <fullName evidence="2">CMS1</fullName>
    </submittedName>
</protein>
<dbReference type="PANTHER" id="PTHR24030">
    <property type="entry name" value="PROTEIN CMSS1"/>
    <property type="match status" value="1"/>
</dbReference>
<evidence type="ECO:0000313" key="2">
    <source>
        <dbReference type="EMBL" id="CAE1259711.1"/>
    </source>
</evidence>
<dbReference type="OrthoDB" id="1929311at2759"/>
<proteinExistence type="predicted"/>
<dbReference type="GO" id="GO:0005634">
    <property type="term" value="C:nucleus"/>
    <property type="evidence" value="ECO:0007669"/>
    <property type="project" value="TreeGrafter"/>
</dbReference>
<dbReference type="InterPro" id="IPR032704">
    <property type="entry name" value="Cms1"/>
</dbReference>
<gene>
    <name evidence="2" type="ORF">SPHA_31806</name>
</gene>
<accession>A0A812CBL6</accession>
<organism evidence="2 3">
    <name type="scientific">Acanthosepion pharaonis</name>
    <name type="common">Pharaoh cuttlefish</name>
    <name type="synonym">Sepia pharaonis</name>
    <dbReference type="NCBI Taxonomy" id="158019"/>
    <lineage>
        <taxon>Eukaryota</taxon>
        <taxon>Metazoa</taxon>
        <taxon>Spiralia</taxon>
        <taxon>Lophotrochozoa</taxon>
        <taxon>Mollusca</taxon>
        <taxon>Cephalopoda</taxon>
        <taxon>Coleoidea</taxon>
        <taxon>Decapodiformes</taxon>
        <taxon>Sepiida</taxon>
        <taxon>Sepiina</taxon>
        <taxon>Sepiidae</taxon>
        <taxon>Acanthosepion</taxon>
    </lineage>
</organism>
<feature type="compositionally biased region" description="Basic and acidic residues" evidence="1">
    <location>
        <begin position="38"/>
        <end position="53"/>
    </location>
</feature>
<keyword evidence="3" id="KW-1185">Reference proteome</keyword>
<dbReference type="Proteomes" id="UP000597762">
    <property type="component" value="Unassembled WGS sequence"/>
</dbReference>
<dbReference type="GO" id="GO:0030686">
    <property type="term" value="C:90S preribosome"/>
    <property type="evidence" value="ECO:0007669"/>
    <property type="project" value="TreeGrafter"/>
</dbReference>
<evidence type="ECO:0000313" key="3">
    <source>
        <dbReference type="Proteomes" id="UP000597762"/>
    </source>
</evidence>
<feature type="region of interest" description="Disordered" evidence="1">
    <location>
        <begin position="1"/>
        <end position="74"/>
    </location>
</feature>